<evidence type="ECO:0000313" key="1">
    <source>
        <dbReference type="EMBL" id="KAK3769015.1"/>
    </source>
</evidence>
<proteinExistence type="predicted"/>
<keyword evidence="2" id="KW-1185">Reference proteome</keyword>
<organism evidence="1 2">
    <name type="scientific">Elysia crispata</name>
    <name type="common">lettuce slug</name>
    <dbReference type="NCBI Taxonomy" id="231223"/>
    <lineage>
        <taxon>Eukaryota</taxon>
        <taxon>Metazoa</taxon>
        <taxon>Spiralia</taxon>
        <taxon>Lophotrochozoa</taxon>
        <taxon>Mollusca</taxon>
        <taxon>Gastropoda</taxon>
        <taxon>Heterobranchia</taxon>
        <taxon>Euthyneura</taxon>
        <taxon>Panpulmonata</taxon>
        <taxon>Sacoglossa</taxon>
        <taxon>Placobranchoidea</taxon>
        <taxon>Plakobranchidae</taxon>
        <taxon>Elysia</taxon>
    </lineage>
</organism>
<evidence type="ECO:0000313" key="2">
    <source>
        <dbReference type="Proteomes" id="UP001283361"/>
    </source>
</evidence>
<accession>A0AAE0ZGZ3</accession>
<reference evidence="1" key="1">
    <citation type="journal article" date="2023" name="G3 (Bethesda)">
        <title>A reference genome for the long-term kleptoplast-retaining sea slug Elysia crispata morphotype clarki.</title>
        <authorList>
            <person name="Eastman K.E."/>
            <person name="Pendleton A.L."/>
            <person name="Shaikh M.A."/>
            <person name="Suttiyut T."/>
            <person name="Ogas R."/>
            <person name="Tomko P."/>
            <person name="Gavelis G."/>
            <person name="Widhalm J.R."/>
            <person name="Wisecaver J.H."/>
        </authorList>
    </citation>
    <scope>NUCLEOTIDE SEQUENCE</scope>
    <source>
        <strain evidence="1">ECLA1</strain>
    </source>
</reference>
<dbReference type="Proteomes" id="UP001283361">
    <property type="component" value="Unassembled WGS sequence"/>
</dbReference>
<sequence length="81" mass="9360">MAERNNLRDLYQARIKCAFRPGLCHVPMLERQPITRKAWIHGWPHLCTASGSGMSTAEDFALIRFDVFLRNDHVPAHVPYK</sequence>
<dbReference type="AlphaFoldDB" id="A0AAE0ZGZ3"/>
<gene>
    <name evidence="1" type="ORF">RRG08_015755</name>
</gene>
<comment type="caution">
    <text evidence="1">The sequence shown here is derived from an EMBL/GenBank/DDBJ whole genome shotgun (WGS) entry which is preliminary data.</text>
</comment>
<name>A0AAE0ZGZ3_9GAST</name>
<dbReference type="EMBL" id="JAWDGP010003983">
    <property type="protein sequence ID" value="KAK3769015.1"/>
    <property type="molecule type" value="Genomic_DNA"/>
</dbReference>
<protein>
    <submittedName>
        <fullName evidence="1">Uncharacterized protein</fullName>
    </submittedName>
</protein>